<dbReference type="EMBL" id="WNUI01000244">
    <property type="protein sequence ID" value="MDZ4910394.1"/>
    <property type="molecule type" value="Genomic_DNA"/>
</dbReference>
<feature type="non-terminal residue" evidence="1">
    <location>
        <position position="60"/>
    </location>
</feature>
<evidence type="ECO:0000313" key="2">
    <source>
        <dbReference type="Proteomes" id="UP001288778"/>
    </source>
</evidence>
<reference evidence="1" key="1">
    <citation type="submission" date="2019-11" db="EMBL/GenBank/DDBJ databases">
        <title>Characterization of Clostridium perfringens isolates from swine manure treated agricultural soils.</title>
        <authorList>
            <person name="Wushke S.T."/>
        </authorList>
    </citation>
    <scope>NUCLEOTIDE SEQUENCE</scope>
    <source>
        <strain evidence="1">X94</strain>
    </source>
</reference>
<organism evidence="1 2">
    <name type="scientific">Clostridium perfringens</name>
    <dbReference type="NCBI Taxonomy" id="1502"/>
    <lineage>
        <taxon>Bacteria</taxon>
        <taxon>Bacillati</taxon>
        <taxon>Bacillota</taxon>
        <taxon>Clostridia</taxon>
        <taxon>Eubacteriales</taxon>
        <taxon>Clostridiaceae</taxon>
        <taxon>Clostridium</taxon>
    </lineage>
</organism>
<comment type="caution">
    <text evidence="1">The sequence shown here is derived from an EMBL/GenBank/DDBJ whole genome shotgun (WGS) entry which is preliminary data.</text>
</comment>
<dbReference type="Proteomes" id="UP001288778">
    <property type="component" value="Unassembled WGS sequence"/>
</dbReference>
<accession>A0AAW9I3G3</accession>
<name>A0AAW9I3G3_CLOPF</name>
<gene>
    <name evidence="1" type="ORF">GNF68_15395</name>
</gene>
<evidence type="ECO:0000313" key="1">
    <source>
        <dbReference type="EMBL" id="MDZ4910394.1"/>
    </source>
</evidence>
<protein>
    <submittedName>
        <fullName evidence="1">Cell wall assembly protein</fullName>
    </submittedName>
</protein>
<proteinExistence type="predicted"/>
<dbReference type="InterPro" id="IPR011990">
    <property type="entry name" value="TPR-like_helical_dom_sf"/>
</dbReference>
<dbReference type="AlphaFoldDB" id="A0AAW9I3G3"/>
<sequence length="60" mass="7284">MSEELLEQLEEWHEEDEFEEIVDAIMEIPEDERDYELISHLGRALNNLERYEEAVEQFLS</sequence>
<dbReference type="Gene3D" id="1.25.40.10">
    <property type="entry name" value="Tetratricopeptide repeat domain"/>
    <property type="match status" value="1"/>
</dbReference>